<reference evidence="6" key="1">
    <citation type="submission" date="2018-05" db="EMBL/GenBank/DDBJ databases">
        <authorList>
            <person name="Lanie J.A."/>
            <person name="Ng W.-L."/>
            <person name="Kazmierczak K.M."/>
            <person name="Andrzejewski T.M."/>
            <person name="Davidsen T.M."/>
            <person name="Wayne K.J."/>
            <person name="Tettelin H."/>
            <person name="Glass J.I."/>
            <person name="Rusch D."/>
            <person name="Podicherti R."/>
            <person name="Tsui H.-C.T."/>
            <person name="Winkler M.E."/>
        </authorList>
    </citation>
    <scope>NUCLEOTIDE SEQUENCE</scope>
</reference>
<dbReference type="GO" id="GO:0006031">
    <property type="term" value="P:chitin biosynthetic process"/>
    <property type="evidence" value="ECO:0007669"/>
    <property type="project" value="TreeGrafter"/>
</dbReference>
<dbReference type="Pfam" id="PF03142">
    <property type="entry name" value="Chitin_synth_2"/>
    <property type="match status" value="1"/>
</dbReference>
<keyword evidence="2" id="KW-0808">Transferase</keyword>
<evidence type="ECO:0000256" key="5">
    <source>
        <dbReference type="ARBA" id="ARBA00023136"/>
    </source>
</evidence>
<name>A0A381TMW0_9ZZZZ</name>
<dbReference type="AlphaFoldDB" id="A0A381TMW0"/>
<organism evidence="6">
    <name type="scientific">marine metagenome</name>
    <dbReference type="NCBI Taxonomy" id="408172"/>
    <lineage>
        <taxon>unclassified sequences</taxon>
        <taxon>metagenomes</taxon>
        <taxon>ecological metagenomes</taxon>
    </lineage>
</organism>
<keyword evidence="2" id="KW-0328">Glycosyltransferase</keyword>
<protein>
    <recommendedName>
        <fullName evidence="7">Chitin synthase</fullName>
    </recommendedName>
</protein>
<gene>
    <name evidence="6" type="ORF">METZ01_LOCUS70256</name>
</gene>
<dbReference type="GO" id="GO:0016020">
    <property type="term" value="C:membrane"/>
    <property type="evidence" value="ECO:0007669"/>
    <property type="project" value="UniProtKB-SubCell"/>
</dbReference>
<dbReference type="SUPFAM" id="SSF53448">
    <property type="entry name" value="Nucleotide-diphospho-sugar transferases"/>
    <property type="match status" value="1"/>
</dbReference>
<dbReference type="GO" id="GO:0004100">
    <property type="term" value="F:chitin synthase activity"/>
    <property type="evidence" value="ECO:0007669"/>
    <property type="project" value="InterPro"/>
</dbReference>
<comment type="subcellular location">
    <subcellularLocation>
        <location evidence="1">Membrane</location>
        <topology evidence="1">Multi-pass membrane protein</topology>
    </subcellularLocation>
</comment>
<evidence type="ECO:0000256" key="4">
    <source>
        <dbReference type="ARBA" id="ARBA00022989"/>
    </source>
</evidence>
<evidence type="ECO:0000256" key="3">
    <source>
        <dbReference type="ARBA" id="ARBA00022692"/>
    </source>
</evidence>
<evidence type="ECO:0000313" key="6">
    <source>
        <dbReference type="EMBL" id="SVA17402.1"/>
    </source>
</evidence>
<dbReference type="PANTHER" id="PTHR22914">
    <property type="entry name" value="CHITIN SYNTHASE"/>
    <property type="match status" value="1"/>
</dbReference>
<sequence>MIILIHGPLSKFFLLLPIIYYKIKDKYIKKKRKIKNYLNDLISITVTCYCESFEEIFLTIQSLDKSFEKSEKNSILFIIFDGLSKEKGTDEYTWQILMKHMEIFKYEENIEYNENWKELPIIIDLISGKYNNLNIILVIKHTNLGKKDSLNFVRDYSVDLLEKNITNKISYLLEDFNIQQNQLKLVGSMDADCVVNEDGIYHLYNDIQYENMIGVSGFVIPKREQKKGMWYMIQLLEYYNTQYLTRLSFSYLGQTTCLPGALNIFDMSFYNKKIRDKFQTVPCKSNMFESLVALIGEDRRFTGLSLYYNKNCYTTVNENVIINTTVPNSFRKYRTQRRRWITSSLLNNYNDLYENIHWGIKYNSFATLLFFYLLL</sequence>
<dbReference type="InterPro" id="IPR029044">
    <property type="entry name" value="Nucleotide-diphossugar_trans"/>
</dbReference>
<dbReference type="EMBL" id="UINC01004864">
    <property type="protein sequence ID" value="SVA17402.1"/>
    <property type="molecule type" value="Genomic_DNA"/>
</dbReference>
<dbReference type="InterPro" id="IPR004835">
    <property type="entry name" value="Chitin_synth"/>
</dbReference>
<feature type="non-terminal residue" evidence="6">
    <location>
        <position position="375"/>
    </location>
</feature>
<keyword evidence="4" id="KW-1133">Transmembrane helix</keyword>
<dbReference type="PANTHER" id="PTHR22914:SF41">
    <property type="entry name" value="CHITIN SYNTHASE 7"/>
    <property type="match status" value="1"/>
</dbReference>
<evidence type="ECO:0000256" key="2">
    <source>
        <dbReference type="ARBA" id="ARBA00022676"/>
    </source>
</evidence>
<dbReference type="GO" id="GO:0030428">
    <property type="term" value="C:cell septum"/>
    <property type="evidence" value="ECO:0007669"/>
    <property type="project" value="TreeGrafter"/>
</dbReference>
<keyword evidence="5" id="KW-0472">Membrane</keyword>
<evidence type="ECO:0008006" key="7">
    <source>
        <dbReference type="Google" id="ProtNLM"/>
    </source>
</evidence>
<dbReference type="GO" id="GO:0071944">
    <property type="term" value="C:cell periphery"/>
    <property type="evidence" value="ECO:0007669"/>
    <property type="project" value="TreeGrafter"/>
</dbReference>
<keyword evidence="3" id="KW-0812">Transmembrane</keyword>
<evidence type="ECO:0000256" key="1">
    <source>
        <dbReference type="ARBA" id="ARBA00004141"/>
    </source>
</evidence>
<accession>A0A381TMW0</accession>
<proteinExistence type="predicted"/>